<evidence type="ECO:0000256" key="5">
    <source>
        <dbReference type="ARBA" id="ARBA00022989"/>
    </source>
</evidence>
<comment type="caution">
    <text evidence="9">The sequence shown here is derived from an EMBL/GenBank/DDBJ whole genome shotgun (WGS) entry which is preliminary data.</text>
</comment>
<gene>
    <name evidence="9" type="ORF">ACFOSB_08530</name>
</gene>
<evidence type="ECO:0000256" key="2">
    <source>
        <dbReference type="ARBA" id="ARBA00010792"/>
    </source>
</evidence>
<keyword evidence="3 7" id="KW-1003">Cell membrane</keyword>
<dbReference type="Pfam" id="PF09335">
    <property type="entry name" value="VTT_dom"/>
    <property type="match status" value="1"/>
</dbReference>
<evidence type="ECO:0000256" key="3">
    <source>
        <dbReference type="ARBA" id="ARBA00022475"/>
    </source>
</evidence>
<keyword evidence="4 7" id="KW-0812">Transmembrane</keyword>
<proteinExistence type="inferred from homology"/>
<dbReference type="InterPro" id="IPR032816">
    <property type="entry name" value="VTT_dom"/>
</dbReference>
<keyword evidence="5 7" id="KW-1133">Transmembrane helix</keyword>
<dbReference type="RefSeq" id="WP_322474787.1">
    <property type="nucleotide sequence ID" value="NZ_JBHRZG010000009.1"/>
</dbReference>
<accession>A0ABV7Z6H7</accession>
<dbReference type="Proteomes" id="UP001595803">
    <property type="component" value="Unassembled WGS sequence"/>
</dbReference>
<reference evidence="10" key="1">
    <citation type="journal article" date="2019" name="Int. J. Syst. Evol. Microbiol.">
        <title>The Global Catalogue of Microorganisms (GCM) 10K type strain sequencing project: providing services to taxonomists for standard genome sequencing and annotation.</title>
        <authorList>
            <consortium name="The Broad Institute Genomics Platform"/>
            <consortium name="The Broad Institute Genome Sequencing Center for Infectious Disease"/>
            <person name="Wu L."/>
            <person name="Ma J."/>
        </authorList>
    </citation>
    <scope>NUCLEOTIDE SEQUENCE [LARGE SCALE GENOMIC DNA]</scope>
    <source>
        <strain evidence="10">CCTCC AB 2017081</strain>
    </source>
</reference>
<protein>
    <submittedName>
        <fullName evidence="9">DedA family protein</fullName>
    </submittedName>
</protein>
<keyword evidence="10" id="KW-1185">Reference proteome</keyword>
<comment type="subcellular location">
    <subcellularLocation>
        <location evidence="1 7">Cell membrane</location>
        <topology evidence="1 7">Multi-pass membrane protein</topology>
    </subcellularLocation>
</comment>
<evidence type="ECO:0000256" key="4">
    <source>
        <dbReference type="ARBA" id="ARBA00022692"/>
    </source>
</evidence>
<dbReference type="PANTHER" id="PTHR30353:SF0">
    <property type="entry name" value="TRANSMEMBRANE PROTEIN"/>
    <property type="match status" value="1"/>
</dbReference>
<evidence type="ECO:0000313" key="9">
    <source>
        <dbReference type="EMBL" id="MFC3832898.1"/>
    </source>
</evidence>
<sequence>MFDLPQLIQTVSYAGLFGIVFAESGLLAGFFLPGDSLLITAGLLAKQGSLNLPGVMLAVGAGAIVGDSVGYAIGRKFGPAVFRREDSRLLRPEYVVRTQAFFDRHGPRALILARFVPVLRTVAPTMAGVGQMPYRRFLTYNVLGGLLWALGVPLLGYALGGLIPNLDRYILVLVGIVVVVSFIPVAVELLKARAARA</sequence>
<feature type="transmembrane region" description="Helical" evidence="7">
    <location>
        <begin position="169"/>
        <end position="190"/>
    </location>
</feature>
<dbReference type="InterPro" id="IPR032818">
    <property type="entry name" value="DedA-like"/>
</dbReference>
<feature type="transmembrane region" description="Helical" evidence="7">
    <location>
        <begin position="52"/>
        <end position="74"/>
    </location>
</feature>
<organism evidence="9 10">
    <name type="scientific">Deinococcus rufus</name>
    <dbReference type="NCBI Taxonomy" id="2136097"/>
    <lineage>
        <taxon>Bacteria</taxon>
        <taxon>Thermotogati</taxon>
        <taxon>Deinococcota</taxon>
        <taxon>Deinococci</taxon>
        <taxon>Deinococcales</taxon>
        <taxon>Deinococcaceae</taxon>
        <taxon>Deinococcus</taxon>
    </lineage>
</organism>
<dbReference type="EMBL" id="JBHRZG010000009">
    <property type="protein sequence ID" value="MFC3832898.1"/>
    <property type="molecule type" value="Genomic_DNA"/>
</dbReference>
<feature type="transmembrane region" description="Helical" evidence="7">
    <location>
        <begin position="12"/>
        <end position="32"/>
    </location>
</feature>
<comment type="similarity">
    <text evidence="2 7">Belongs to the DedA family.</text>
</comment>
<evidence type="ECO:0000259" key="8">
    <source>
        <dbReference type="Pfam" id="PF09335"/>
    </source>
</evidence>
<feature type="transmembrane region" description="Helical" evidence="7">
    <location>
        <begin position="142"/>
        <end position="163"/>
    </location>
</feature>
<evidence type="ECO:0000313" key="10">
    <source>
        <dbReference type="Proteomes" id="UP001595803"/>
    </source>
</evidence>
<evidence type="ECO:0000256" key="6">
    <source>
        <dbReference type="ARBA" id="ARBA00023136"/>
    </source>
</evidence>
<dbReference type="PANTHER" id="PTHR30353">
    <property type="entry name" value="INNER MEMBRANE PROTEIN DEDA-RELATED"/>
    <property type="match status" value="1"/>
</dbReference>
<evidence type="ECO:0000256" key="1">
    <source>
        <dbReference type="ARBA" id="ARBA00004651"/>
    </source>
</evidence>
<keyword evidence="6 7" id="KW-0472">Membrane</keyword>
<name>A0ABV7Z6H7_9DEIO</name>
<feature type="domain" description="VTT" evidence="8">
    <location>
        <begin position="32"/>
        <end position="157"/>
    </location>
</feature>
<evidence type="ECO:0000256" key="7">
    <source>
        <dbReference type="RuleBase" id="RU367016"/>
    </source>
</evidence>